<dbReference type="SUPFAM" id="SSF53300">
    <property type="entry name" value="vWA-like"/>
    <property type="match status" value="1"/>
</dbReference>
<reference evidence="3 4" key="1">
    <citation type="submission" date="2017-05" db="EMBL/GenBank/DDBJ databases">
        <authorList>
            <person name="Song R."/>
            <person name="Chenine A.L."/>
            <person name="Ruprecht R.M."/>
        </authorList>
    </citation>
    <scope>NUCLEOTIDE SEQUENCE [LARGE SCALE GENOMIC DNA]</scope>
    <source>
        <strain evidence="3 4">CECT 8663</strain>
    </source>
</reference>
<evidence type="ECO:0000313" key="4">
    <source>
        <dbReference type="Proteomes" id="UP000220836"/>
    </source>
</evidence>
<sequence>MNFPSINGKVDPALTLVTDLSENTLWSINNQQDTVKKGNLRRFSTGLIPQWHRFSPYCAPFMSERIINPLFIPRKKSAVNKGEKFMPRPLAITTRFSECEDGNVTIFSVFMLVLILMITGASVDIMRFEATRAKMQGTLDRAVLAAADLDQEQDPTSVVNDYMAKAGLSEVLADVEVDQGMNYRTVTASGSVVMDMIFLHMSGIETLTVPGLSVAEEKISDVEISLVLDISGSMGGTRIANMQTAAKEFVETVIQEESDSGLTTVSLIPYNATVNLGSTLANYWTLSDQHSYSNCGTFPATAFNTAQIDPSAEIERLGHFDLYSTDQSSSSISSPWCKTGDQGAMMVHSSDATALKSHIESLSAGGNTAIDLGMKWGVALLDPSSNPAVVAMALDDVVEDNASDRPTSYDDPEAIKFVVVMTDGENTTQYDLKSQYKYGMSDIWIDERGTSSTSDDRFSLKVQSNVYFWERYENSGWSYRYRSSADGGNSARQMSYAELFARFGTKAVAKKMYYQPYYDGYVSNSEYNDIYYGYEAIVNGSAADERLEDICDAAKDAGVVVFAIGFEAPTGGQEAMENCASSSSHYFDVDGVEITETFHAIARQINSLRLIQ</sequence>
<protein>
    <submittedName>
        <fullName evidence="3">von Willebrand factor type A domain protein</fullName>
    </submittedName>
</protein>
<dbReference type="AlphaFoldDB" id="A0A238K3Y8"/>
<gene>
    <name evidence="3" type="ORF">PEV8663_00916</name>
</gene>
<dbReference type="InterPro" id="IPR028087">
    <property type="entry name" value="Tad_N"/>
</dbReference>
<evidence type="ECO:0000256" key="1">
    <source>
        <dbReference type="SAM" id="Phobius"/>
    </source>
</evidence>
<dbReference type="EMBL" id="FXYH01000003">
    <property type="protein sequence ID" value="SMX37094.1"/>
    <property type="molecule type" value="Genomic_DNA"/>
</dbReference>
<proteinExistence type="predicted"/>
<keyword evidence="4" id="KW-1185">Reference proteome</keyword>
<keyword evidence="1" id="KW-0472">Membrane</keyword>
<name>A0A238K3Y8_9RHOB</name>
<keyword evidence="1" id="KW-1133">Transmembrane helix</keyword>
<accession>A0A238K3Y8</accession>
<dbReference type="Pfam" id="PF13400">
    <property type="entry name" value="Tad"/>
    <property type="match status" value="1"/>
</dbReference>
<dbReference type="OrthoDB" id="7522752at2"/>
<dbReference type="Proteomes" id="UP000220836">
    <property type="component" value="Unassembled WGS sequence"/>
</dbReference>
<evidence type="ECO:0000313" key="3">
    <source>
        <dbReference type="EMBL" id="SMX37094.1"/>
    </source>
</evidence>
<dbReference type="Gene3D" id="3.40.50.410">
    <property type="entry name" value="von Willebrand factor, type A domain"/>
    <property type="match status" value="1"/>
</dbReference>
<feature type="domain" description="Putative Flp pilus-assembly TadG-like N-terminal" evidence="2">
    <location>
        <begin position="102"/>
        <end position="147"/>
    </location>
</feature>
<organism evidence="3 4">
    <name type="scientific">Pelagimonas varians</name>
    <dbReference type="NCBI Taxonomy" id="696760"/>
    <lineage>
        <taxon>Bacteria</taxon>
        <taxon>Pseudomonadati</taxon>
        <taxon>Pseudomonadota</taxon>
        <taxon>Alphaproteobacteria</taxon>
        <taxon>Rhodobacterales</taxon>
        <taxon>Roseobacteraceae</taxon>
        <taxon>Pelagimonas</taxon>
    </lineage>
</organism>
<keyword evidence="1" id="KW-0812">Transmembrane</keyword>
<dbReference type="CDD" id="cd00198">
    <property type="entry name" value="vWFA"/>
    <property type="match status" value="1"/>
</dbReference>
<dbReference type="InterPro" id="IPR036465">
    <property type="entry name" value="vWFA_dom_sf"/>
</dbReference>
<evidence type="ECO:0000259" key="2">
    <source>
        <dbReference type="Pfam" id="PF13400"/>
    </source>
</evidence>
<feature type="transmembrane region" description="Helical" evidence="1">
    <location>
        <begin position="104"/>
        <end position="126"/>
    </location>
</feature>